<dbReference type="AlphaFoldDB" id="A0A2K1E388"/>
<dbReference type="GO" id="GO:0016020">
    <property type="term" value="C:membrane"/>
    <property type="evidence" value="ECO:0007669"/>
    <property type="project" value="InterPro"/>
</dbReference>
<dbReference type="Gene3D" id="3.40.50.300">
    <property type="entry name" value="P-loop containing nucleotide triphosphate hydrolases"/>
    <property type="match status" value="1"/>
</dbReference>
<comment type="caution">
    <text evidence="1">The sequence shown here is derived from an EMBL/GenBank/DDBJ whole genome shotgun (WGS) entry which is preliminary data.</text>
</comment>
<accession>A0A2K1E388</accession>
<dbReference type="InterPro" id="IPR027417">
    <property type="entry name" value="P-loop_NTPase"/>
</dbReference>
<dbReference type="Proteomes" id="UP000236641">
    <property type="component" value="Unassembled WGS sequence"/>
</dbReference>
<proteinExistence type="predicted"/>
<dbReference type="RefSeq" id="WP_103050602.1">
    <property type="nucleotide sequence ID" value="NZ_POWF01000001.1"/>
</dbReference>
<evidence type="ECO:0000313" key="1">
    <source>
        <dbReference type="EMBL" id="PNQ74749.1"/>
    </source>
</evidence>
<evidence type="ECO:0000313" key="2">
    <source>
        <dbReference type="Proteomes" id="UP000236641"/>
    </source>
</evidence>
<keyword evidence="2" id="KW-1185">Reference proteome</keyword>
<name>A0A2K1E388_9FLAO</name>
<organism evidence="1 2">
    <name type="scientific">Hanstruepera neustonica</name>
    <dbReference type="NCBI Taxonomy" id="1445657"/>
    <lineage>
        <taxon>Bacteria</taxon>
        <taxon>Pseudomonadati</taxon>
        <taxon>Bacteroidota</taxon>
        <taxon>Flavobacteriia</taxon>
        <taxon>Flavobacteriales</taxon>
        <taxon>Flavobacteriaceae</taxon>
        <taxon>Hanstruepera</taxon>
    </lineage>
</organism>
<dbReference type="Pfam" id="PF03567">
    <property type="entry name" value="Sulfotransfer_2"/>
    <property type="match status" value="1"/>
</dbReference>
<evidence type="ECO:0008006" key="3">
    <source>
        <dbReference type="Google" id="ProtNLM"/>
    </source>
</evidence>
<dbReference type="EMBL" id="POWF01000001">
    <property type="protein sequence ID" value="PNQ74749.1"/>
    <property type="molecule type" value="Genomic_DNA"/>
</dbReference>
<dbReference type="InterPro" id="IPR005331">
    <property type="entry name" value="Sulfotransferase"/>
</dbReference>
<protein>
    <recommendedName>
        <fullName evidence="3">Sulfotransferase family protein</fullName>
    </recommendedName>
</protein>
<dbReference type="GO" id="GO:0008146">
    <property type="term" value="F:sulfotransferase activity"/>
    <property type="evidence" value="ECO:0007669"/>
    <property type="project" value="InterPro"/>
</dbReference>
<dbReference type="SUPFAM" id="SSF52540">
    <property type="entry name" value="P-loop containing nucleoside triphosphate hydrolases"/>
    <property type="match status" value="1"/>
</dbReference>
<reference evidence="1 2" key="1">
    <citation type="submission" date="2018-01" db="EMBL/GenBank/DDBJ databases">
        <title>The draft genome of Hanstruepera neustonica JCM19743.</title>
        <authorList>
            <person name="He R.-H."/>
            <person name="Du Z.-J."/>
        </authorList>
    </citation>
    <scope>NUCLEOTIDE SEQUENCE [LARGE SCALE GENOMIC DNA]</scope>
    <source>
        <strain evidence="1 2">JCM19743</strain>
    </source>
</reference>
<sequence length="235" mass="28069">MISHKHKCIFIHIAKCAGSTVENAFGVDIADQSQNNHKNFFGWDDKNKLYLQHATPQELLSYGLIDENTWNNYYKFVIVRNSWDKSISDYFWMLRKEFLKGSFIKYLNRSGKFKKKLTDNSNSEYRGDHLTKQIDYFKLNGKFIKYDKVLFFDQLKTGLPEVAKDLSLPIDFFDKKINANPEKKHYSKYYSYRMIKKVKKIYGQDIKFFGFKFDDKRSFKEKVLLFLKLKNPTNM</sequence>
<dbReference type="OrthoDB" id="288532at2"/>
<gene>
    <name evidence="1" type="ORF">C1T31_00995</name>
</gene>